<comment type="caution">
    <text evidence="7">The sequence shown here is derived from an EMBL/GenBank/DDBJ whole genome shotgun (WGS) entry which is preliminary data.</text>
</comment>
<protein>
    <submittedName>
        <fullName evidence="7">ABC transporter ATP-binding protein</fullName>
    </submittedName>
</protein>
<dbReference type="InterPro" id="IPR027417">
    <property type="entry name" value="P-loop_NTPase"/>
</dbReference>
<dbReference type="InterPro" id="IPR017871">
    <property type="entry name" value="ABC_transporter-like_CS"/>
</dbReference>
<dbReference type="EMBL" id="JAHWXS010000002">
    <property type="protein sequence ID" value="MFK5732514.1"/>
    <property type="molecule type" value="Genomic_DNA"/>
</dbReference>
<dbReference type="SUPFAM" id="SSF52540">
    <property type="entry name" value="P-loop containing nucleoside triphosphate hydrolases"/>
    <property type="match status" value="1"/>
</dbReference>
<reference evidence="7 8" key="1">
    <citation type="journal article" date="2012" name="Plant Soil">
        <title>Screening of plant growth-promoting traits in arsenic-resistant bacteria isolated from the rhizosphere of soybean plants from Argentinean agricultural soil.</title>
        <authorList>
            <person name="Wevar Oller A.L."/>
            <person name="Talano M.A."/>
            <person name="Agostini E."/>
        </authorList>
    </citation>
    <scope>NUCLEOTIDE SEQUENCE [LARGE SCALE GENOMIC DNA]</scope>
    <source>
        <strain evidence="7 8">AW4</strain>
    </source>
</reference>
<proteinExistence type="inferred from homology"/>
<dbReference type="Proteomes" id="UP001621534">
    <property type="component" value="Unassembled WGS sequence"/>
</dbReference>
<keyword evidence="5" id="KW-1278">Translocase</keyword>
<sequence length="249" mass="27440">MNQPLRIAEPAPPVEPLLDLQVEGKAFGATQVLGQVQLQLQPGEIVSLLGPSGCGKSTLLRLVAQLDQDFTGVLHSRPEQIGFVFQEPRLMPWLSVAENIGFSQDQGYDRARVAGLIEEVGLDGFAAALPKALSGGMAQRVAIARGLYGQPQLLLLDEPFSAVDAFTRFKLQDLLLDLARRHRIALLVVTHDVDEALYLSDRVLVIGNRPGTVCRELRVKLDYPRDRRDERLARLRGEALEALHSARVI</sequence>
<dbReference type="InterPro" id="IPR003593">
    <property type="entry name" value="AAA+_ATPase"/>
</dbReference>
<dbReference type="PROSITE" id="PS00211">
    <property type="entry name" value="ABC_TRANSPORTER_1"/>
    <property type="match status" value="1"/>
</dbReference>
<dbReference type="PROSITE" id="PS50893">
    <property type="entry name" value="ABC_TRANSPORTER_2"/>
    <property type="match status" value="1"/>
</dbReference>
<evidence type="ECO:0000256" key="3">
    <source>
        <dbReference type="ARBA" id="ARBA00022741"/>
    </source>
</evidence>
<keyword evidence="2" id="KW-0813">Transport</keyword>
<accession>A0ABW8NRC4</accession>
<name>A0ABW8NRC4_9PSED</name>
<dbReference type="InterPro" id="IPR050166">
    <property type="entry name" value="ABC_transporter_ATP-bind"/>
</dbReference>
<dbReference type="Gene3D" id="3.40.50.300">
    <property type="entry name" value="P-loop containing nucleotide triphosphate hydrolases"/>
    <property type="match status" value="1"/>
</dbReference>
<keyword evidence="3" id="KW-0547">Nucleotide-binding</keyword>
<dbReference type="PANTHER" id="PTHR42788:SF19">
    <property type="entry name" value="ALIPHATIC SULFONATES IMPORT ATP-BINDING PROTEIN SSUB 2"/>
    <property type="match status" value="1"/>
</dbReference>
<evidence type="ECO:0000256" key="5">
    <source>
        <dbReference type="ARBA" id="ARBA00022967"/>
    </source>
</evidence>
<evidence type="ECO:0000256" key="1">
    <source>
        <dbReference type="ARBA" id="ARBA00005417"/>
    </source>
</evidence>
<organism evidence="7 8">
    <name type="scientific">Pseudomonas urmiensis</name>
    <dbReference type="NCBI Taxonomy" id="2745493"/>
    <lineage>
        <taxon>Bacteria</taxon>
        <taxon>Pseudomonadati</taxon>
        <taxon>Pseudomonadota</taxon>
        <taxon>Gammaproteobacteria</taxon>
        <taxon>Pseudomonadales</taxon>
        <taxon>Pseudomonadaceae</taxon>
        <taxon>Pseudomonas</taxon>
    </lineage>
</organism>
<dbReference type="RefSeq" id="WP_264234405.1">
    <property type="nucleotide sequence ID" value="NZ_JAHWXS010000002.1"/>
</dbReference>
<keyword evidence="8" id="KW-1185">Reference proteome</keyword>
<evidence type="ECO:0000313" key="8">
    <source>
        <dbReference type="Proteomes" id="UP001621534"/>
    </source>
</evidence>
<dbReference type="Pfam" id="PF00005">
    <property type="entry name" value="ABC_tran"/>
    <property type="match status" value="1"/>
</dbReference>
<dbReference type="GO" id="GO:0005524">
    <property type="term" value="F:ATP binding"/>
    <property type="evidence" value="ECO:0007669"/>
    <property type="project" value="UniProtKB-KW"/>
</dbReference>
<keyword evidence="4 7" id="KW-0067">ATP-binding</keyword>
<dbReference type="SMART" id="SM00382">
    <property type="entry name" value="AAA"/>
    <property type="match status" value="1"/>
</dbReference>
<feature type="domain" description="ABC transporter" evidence="6">
    <location>
        <begin position="18"/>
        <end position="233"/>
    </location>
</feature>
<dbReference type="InterPro" id="IPR003439">
    <property type="entry name" value="ABC_transporter-like_ATP-bd"/>
</dbReference>
<dbReference type="PANTHER" id="PTHR42788">
    <property type="entry name" value="TAURINE IMPORT ATP-BINDING PROTEIN-RELATED"/>
    <property type="match status" value="1"/>
</dbReference>
<evidence type="ECO:0000256" key="4">
    <source>
        <dbReference type="ARBA" id="ARBA00022840"/>
    </source>
</evidence>
<evidence type="ECO:0000313" key="7">
    <source>
        <dbReference type="EMBL" id="MFK5732514.1"/>
    </source>
</evidence>
<comment type="similarity">
    <text evidence="1">Belongs to the ABC transporter superfamily.</text>
</comment>
<evidence type="ECO:0000259" key="6">
    <source>
        <dbReference type="PROSITE" id="PS50893"/>
    </source>
</evidence>
<gene>
    <name evidence="7" type="ORF">KW869_03180</name>
</gene>
<evidence type="ECO:0000256" key="2">
    <source>
        <dbReference type="ARBA" id="ARBA00022448"/>
    </source>
</evidence>